<evidence type="ECO:0000256" key="2">
    <source>
        <dbReference type="SAM" id="MobiDB-lite"/>
    </source>
</evidence>
<dbReference type="InterPro" id="IPR009730">
    <property type="entry name" value="MFAP1_C"/>
</dbReference>
<reference evidence="5" key="1">
    <citation type="journal article" date="2015" name="PLoS Genet.">
        <title>Genome Sequence and Transcriptome Analyses of Chrysochromulina tobin: Metabolic Tools for Enhanced Algal Fitness in the Prominent Order Prymnesiales (Haptophyceae).</title>
        <authorList>
            <person name="Hovde B.T."/>
            <person name="Deodato C.R."/>
            <person name="Hunsperger H.M."/>
            <person name="Ryken S.A."/>
            <person name="Yost W."/>
            <person name="Jha R.K."/>
            <person name="Patterson J."/>
            <person name="Monnat R.J. Jr."/>
            <person name="Barlow S.B."/>
            <person name="Starkenburg S.R."/>
            <person name="Cattolico R.A."/>
        </authorList>
    </citation>
    <scope>NUCLEOTIDE SEQUENCE</scope>
    <source>
        <strain evidence="5">CCMP291</strain>
    </source>
</reference>
<feature type="compositionally biased region" description="Acidic residues" evidence="2">
    <location>
        <begin position="125"/>
        <end position="145"/>
    </location>
</feature>
<feature type="compositionally biased region" description="Basic and acidic residues" evidence="2">
    <location>
        <begin position="20"/>
        <end position="36"/>
    </location>
</feature>
<dbReference type="EMBL" id="JWZX01000903">
    <property type="protein sequence ID" value="KOO35342.1"/>
    <property type="molecule type" value="Genomic_DNA"/>
</dbReference>
<feature type="region of interest" description="Disordered" evidence="2">
    <location>
        <begin position="1"/>
        <end position="157"/>
    </location>
</feature>
<proteinExistence type="predicted"/>
<organism evidence="4 5">
    <name type="scientific">Chrysochromulina tobinii</name>
    <dbReference type="NCBI Taxonomy" id="1460289"/>
    <lineage>
        <taxon>Eukaryota</taxon>
        <taxon>Haptista</taxon>
        <taxon>Haptophyta</taxon>
        <taxon>Prymnesiophyceae</taxon>
        <taxon>Prymnesiales</taxon>
        <taxon>Chrysochromulinaceae</taxon>
        <taxon>Chrysochromulina</taxon>
    </lineage>
</organism>
<protein>
    <submittedName>
        <fullName evidence="4">Microfibrillar-associated protein</fullName>
    </submittedName>
</protein>
<keyword evidence="5" id="KW-1185">Reference proteome</keyword>
<evidence type="ECO:0000313" key="5">
    <source>
        <dbReference type="Proteomes" id="UP000037460"/>
    </source>
</evidence>
<dbReference type="Pfam" id="PF06991">
    <property type="entry name" value="MFAP1"/>
    <property type="match status" value="1"/>
</dbReference>
<gene>
    <name evidence="4" type="ORF">Ctob_010731</name>
</gene>
<feature type="compositionally biased region" description="Basic and acidic residues" evidence="2">
    <location>
        <begin position="428"/>
        <end position="439"/>
    </location>
</feature>
<comment type="caution">
    <text evidence="4">The sequence shown here is derived from an EMBL/GenBank/DDBJ whole genome shotgun (WGS) entry which is preliminary data.</text>
</comment>
<evidence type="ECO:0000259" key="3">
    <source>
        <dbReference type="Pfam" id="PF06991"/>
    </source>
</evidence>
<feature type="region of interest" description="Disordered" evidence="2">
    <location>
        <begin position="247"/>
        <end position="284"/>
    </location>
</feature>
<dbReference type="InterPro" id="IPR033194">
    <property type="entry name" value="MFAP1"/>
</dbReference>
<dbReference type="PANTHER" id="PTHR15327">
    <property type="entry name" value="MICROFIBRIL-ASSOCIATED PROTEIN"/>
    <property type="match status" value="1"/>
</dbReference>
<feature type="domain" description="Micro-fibrillar-associated protein 1 C-terminal" evidence="3">
    <location>
        <begin position="148"/>
        <end position="365"/>
    </location>
</feature>
<keyword evidence="1" id="KW-0175">Coiled coil</keyword>
<accession>A0A0M0K9R0</accession>
<evidence type="ECO:0000313" key="4">
    <source>
        <dbReference type="EMBL" id="KOO35342.1"/>
    </source>
</evidence>
<feature type="region of interest" description="Disordered" evidence="2">
    <location>
        <begin position="360"/>
        <end position="439"/>
    </location>
</feature>
<feature type="coiled-coil region" evidence="1">
    <location>
        <begin position="163"/>
        <end position="196"/>
    </location>
</feature>
<dbReference type="Proteomes" id="UP000037460">
    <property type="component" value="Unassembled WGS sequence"/>
</dbReference>
<dbReference type="AlphaFoldDB" id="A0A0M0K9R0"/>
<feature type="compositionally biased region" description="Low complexity" evidence="2">
    <location>
        <begin position="414"/>
        <end position="427"/>
    </location>
</feature>
<sequence>MQARAAQSEVKAKANSLVGSRRDGGIAERVVEKVLERVGGGSSAVLERGGRPVAEEVNEEDDDAVEARRERLRAVQRRRRQEEEETAARATGSAGDEEEEEREEDREEPSAAAGRLAGRPAAAASDDESGSSSYETDDDDDDDEAAASRGRPLLKPVFIAASARETVKEREALEAAAEAERERKRDAAARRQAESKALLVEAVRKEESGVLDTALEFGALPEDDDEVNELEEFDAWKLRELQRVRRERAERAAAEREKAELDRRRSLTDEQRAEEDAKFRAGKANAHEEKAQWKFLQKYYHKGAYFQDEDEKGDARLGPVLMRDYGHATGKDAIGDKAAMPAPMQVKNFGFRSQVKWTHLSNEDTSGFSRKGASSGGRSTGIAAPAGTGPSLHDLVAQHGATPTPLWAEEKQLQQKAQSKQAGLKGANDFDRPSAKRKR</sequence>
<name>A0A0M0K9R0_9EUKA</name>
<feature type="compositionally biased region" description="Acidic residues" evidence="2">
    <location>
        <begin position="95"/>
        <end position="107"/>
    </location>
</feature>
<evidence type="ECO:0000256" key="1">
    <source>
        <dbReference type="SAM" id="Coils"/>
    </source>
</evidence>
<dbReference type="OrthoDB" id="1111734at2759"/>
<feature type="compositionally biased region" description="Low complexity" evidence="2">
    <location>
        <begin position="110"/>
        <end position="124"/>
    </location>
</feature>